<dbReference type="Proteomes" id="UP000962161">
    <property type="component" value="Chromosome"/>
</dbReference>
<evidence type="ECO:0000313" key="2">
    <source>
        <dbReference type="Proteomes" id="UP000962161"/>
    </source>
</evidence>
<name>A0AAE6I6J3_CLOSG</name>
<sequence length="424" mass="48578">MLSKLFSKNQIDIIPIKRLEKDKNCWGGEGIVFYLKNGKGILKQKYGSNDTQGLSCLVYDNSPLSKFHADEYFCPTCEKLISAGYGLDKTNDQTISKLRETLNQPFVSLEESLKNLEPLLGLLPTGYYALADLELLPTDGNDDFFWSVGNKPMINKASCPVYDNGNWSEDRPKYILPTQPPRLFNRDTAEFYRSNDSYRAIAYYLDGYLCALLDGHHKAVAAAMEKRNLKTLVVLPTTGIFTSNNDKDKDGLIIAGETIYENELLSNLEKVRGHFTDNRMSESEMENYLSLNDESFGTYNWSQDILKTSKYFPSAFTVACMEWAGDLSDLRLDKIINNEEMCDNSTLHYIARVLFQLKNPRFKEVAFFIGKNESYVSIWNEVYSLIAKIKNDEDVENFFVDFLINDEGLRTNITKIVDDYFRNQ</sequence>
<accession>A0AAE6I6J3</accession>
<protein>
    <submittedName>
        <fullName evidence="1">Uncharacterized protein</fullName>
    </submittedName>
</protein>
<organism evidence="1 2">
    <name type="scientific">Clostridium sporogenes</name>
    <dbReference type="NCBI Taxonomy" id="1509"/>
    <lineage>
        <taxon>Bacteria</taxon>
        <taxon>Bacillati</taxon>
        <taxon>Bacillota</taxon>
        <taxon>Clostridia</taxon>
        <taxon>Eubacteriales</taxon>
        <taxon>Clostridiaceae</taxon>
        <taxon>Clostridium</taxon>
    </lineage>
</organism>
<reference evidence="1" key="1">
    <citation type="submission" date="2017-07" db="EMBL/GenBank/DDBJ databases">
        <title>Genome sequencing of BoNT-producing clostridia.</title>
        <authorList>
            <person name="Williamson C."/>
        </authorList>
    </citation>
    <scope>NUCLEOTIDE SEQUENCE</scope>
    <source>
        <strain evidence="1">AM553</strain>
    </source>
</reference>
<dbReference type="RefSeq" id="WP_061329518.1">
    <property type="nucleotide sequence ID" value="NZ_CP022405.1"/>
</dbReference>
<gene>
    <name evidence="1" type="ORF">CGS26_11110</name>
</gene>
<proteinExistence type="predicted"/>
<evidence type="ECO:0000313" key="1">
    <source>
        <dbReference type="EMBL" id="QDY32872.1"/>
    </source>
</evidence>
<dbReference type="EMBL" id="CP022405">
    <property type="protein sequence ID" value="QDY32872.1"/>
    <property type="molecule type" value="Genomic_DNA"/>
</dbReference>
<dbReference type="AlphaFoldDB" id="A0AAE6I6J3"/>